<dbReference type="Proteomes" id="UP000289260">
    <property type="component" value="Chromosome"/>
</dbReference>
<dbReference type="Gene3D" id="3.30.70.380">
    <property type="entry name" value="Ferrodoxin-fold anticodon-binding domain"/>
    <property type="match status" value="1"/>
</dbReference>
<dbReference type="InterPro" id="IPR009061">
    <property type="entry name" value="DNA-bd_dom_put_sf"/>
</dbReference>
<evidence type="ECO:0000256" key="16">
    <source>
        <dbReference type="PROSITE-ProRule" id="PRU00209"/>
    </source>
</evidence>
<dbReference type="NCBIfam" id="TIGR00472">
    <property type="entry name" value="pheT_bact"/>
    <property type="match status" value="1"/>
</dbReference>
<gene>
    <name evidence="15" type="primary">pheT</name>
    <name evidence="21" type="ORF">EVS81_02495</name>
</gene>
<keyword evidence="13 15" id="KW-0030">Aminoacyl-tRNA synthetase</keyword>
<feature type="binding site" evidence="15">
    <location>
        <position position="485"/>
    </location>
    <ligand>
        <name>Mg(2+)</name>
        <dbReference type="ChEBI" id="CHEBI:18420"/>
        <note>shared with alpha subunit</note>
    </ligand>
</feature>
<dbReference type="SMART" id="SM00874">
    <property type="entry name" value="B5"/>
    <property type="match status" value="1"/>
</dbReference>
<dbReference type="InterPro" id="IPR005146">
    <property type="entry name" value="B3/B4_tRNA-bd"/>
</dbReference>
<dbReference type="InterPro" id="IPR012340">
    <property type="entry name" value="NA-bd_OB-fold"/>
</dbReference>
<evidence type="ECO:0000256" key="4">
    <source>
        <dbReference type="ARBA" id="ARBA00022490"/>
    </source>
</evidence>
<evidence type="ECO:0000256" key="8">
    <source>
        <dbReference type="ARBA" id="ARBA00022741"/>
    </source>
</evidence>
<dbReference type="CDD" id="cd02796">
    <property type="entry name" value="tRNA_bind_bactPheRS"/>
    <property type="match status" value="1"/>
</dbReference>
<dbReference type="SUPFAM" id="SSF55681">
    <property type="entry name" value="Class II aaRS and biotin synthetases"/>
    <property type="match status" value="1"/>
</dbReference>
<dbReference type="PROSITE" id="PS50886">
    <property type="entry name" value="TRBD"/>
    <property type="match status" value="1"/>
</dbReference>
<evidence type="ECO:0000256" key="7">
    <source>
        <dbReference type="ARBA" id="ARBA00022723"/>
    </source>
</evidence>
<evidence type="ECO:0000256" key="11">
    <source>
        <dbReference type="ARBA" id="ARBA00022884"/>
    </source>
</evidence>
<feature type="domain" description="B5" evidence="20">
    <location>
        <begin position="419"/>
        <end position="498"/>
    </location>
</feature>
<dbReference type="Pfam" id="PF03147">
    <property type="entry name" value="FDX-ACB"/>
    <property type="match status" value="1"/>
</dbReference>
<evidence type="ECO:0000313" key="22">
    <source>
        <dbReference type="Proteomes" id="UP000289260"/>
    </source>
</evidence>
<dbReference type="SMART" id="SM00873">
    <property type="entry name" value="B3_4"/>
    <property type="match status" value="1"/>
</dbReference>
<evidence type="ECO:0000256" key="15">
    <source>
        <dbReference type="HAMAP-Rule" id="MF_00283"/>
    </source>
</evidence>
<dbReference type="GO" id="GO:0000049">
    <property type="term" value="F:tRNA binding"/>
    <property type="evidence" value="ECO:0007669"/>
    <property type="project" value="UniProtKB-UniRule"/>
</dbReference>
<keyword evidence="11 16" id="KW-0694">RNA-binding</keyword>
<dbReference type="OrthoDB" id="9805455at2"/>
<dbReference type="PANTHER" id="PTHR10947:SF0">
    <property type="entry name" value="PHENYLALANINE--TRNA LIGASE BETA SUBUNIT"/>
    <property type="match status" value="1"/>
</dbReference>
<dbReference type="Gene3D" id="3.50.40.10">
    <property type="entry name" value="Phenylalanyl-trna Synthetase, Chain B, domain 3"/>
    <property type="match status" value="1"/>
</dbReference>
<proteinExistence type="inferred from homology"/>
<dbReference type="GO" id="GO:0004826">
    <property type="term" value="F:phenylalanine-tRNA ligase activity"/>
    <property type="evidence" value="ECO:0007669"/>
    <property type="project" value="UniProtKB-UniRule"/>
</dbReference>
<dbReference type="InterPro" id="IPR036690">
    <property type="entry name" value="Fdx_antiC-bd_sf"/>
</dbReference>
<dbReference type="PANTHER" id="PTHR10947">
    <property type="entry name" value="PHENYLALANYL-TRNA SYNTHETASE BETA CHAIN AND LEUCINE-RICH REPEAT-CONTAINING PROTEIN 47"/>
    <property type="match status" value="1"/>
</dbReference>
<reference evidence="21 22" key="1">
    <citation type="submission" date="2019-02" db="EMBL/GenBank/DDBJ databases">
        <authorList>
            <person name="Sun L."/>
            <person name="Pan D."/>
            <person name="Wu X."/>
        </authorList>
    </citation>
    <scope>NUCLEOTIDE SEQUENCE [LARGE SCALE GENOMIC DNA]</scope>
    <source>
        <strain evidence="21 22">JW-1</strain>
    </source>
</reference>
<feature type="region of interest" description="Disordered" evidence="17">
    <location>
        <begin position="614"/>
        <end position="636"/>
    </location>
</feature>
<dbReference type="InterPro" id="IPR005121">
    <property type="entry name" value="Fdx_antiC-bd"/>
</dbReference>
<dbReference type="EMBL" id="CP035806">
    <property type="protein sequence ID" value="QBE47837.1"/>
    <property type="molecule type" value="Genomic_DNA"/>
</dbReference>
<evidence type="ECO:0000259" key="20">
    <source>
        <dbReference type="PROSITE" id="PS51483"/>
    </source>
</evidence>
<dbReference type="EC" id="6.1.1.20" evidence="15"/>
<dbReference type="HAMAP" id="MF_00283">
    <property type="entry name" value="Phe_tRNA_synth_beta1"/>
    <property type="match status" value="1"/>
</dbReference>
<evidence type="ECO:0000256" key="1">
    <source>
        <dbReference type="ARBA" id="ARBA00004496"/>
    </source>
</evidence>
<accession>A0A4P6KC64</accession>
<dbReference type="RefSeq" id="WP_130108988.1">
    <property type="nucleotide sequence ID" value="NZ_CP035806.1"/>
</dbReference>
<feature type="binding site" evidence="15">
    <location>
        <position position="486"/>
    </location>
    <ligand>
        <name>Mg(2+)</name>
        <dbReference type="ChEBI" id="CHEBI:18420"/>
        <note>shared with alpha subunit</note>
    </ligand>
</feature>
<keyword evidence="22" id="KW-1185">Reference proteome</keyword>
<comment type="subunit">
    <text evidence="3 15">Tetramer of two alpha and two beta subunits.</text>
</comment>
<evidence type="ECO:0000256" key="17">
    <source>
        <dbReference type="SAM" id="MobiDB-lite"/>
    </source>
</evidence>
<dbReference type="InterPro" id="IPR002547">
    <property type="entry name" value="tRNA-bd_dom"/>
</dbReference>
<keyword evidence="5 16" id="KW-0820">tRNA-binding</keyword>
<keyword evidence="4 15" id="KW-0963">Cytoplasm</keyword>
<feature type="binding site" evidence="15">
    <location>
        <position position="482"/>
    </location>
    <ligand>
        <name>Mg(2+)</name>
        <dbReference type="ChEBI" id="CHEBI:18420"/>
        <note>shared with alpha subunit</note>
    </ligand>
</feature>
<dbReference type="PROSITE" id="PS51447">
    <property type="entry name" value="FDX_ACB"/>
    <property type="match status" value="1"/>
</dbReference>
<dbReference type="InterPro" id="IPR005147">
    <property type="entry name" value="tRNA_synthase_B5-dom"/>
</dbReference>
<protein>
    <recommendedName>
        <fullName evidence="15">Phenylalanine--tRNA ligase beta subunit</fullName>
        <ecNumber evidence="15">6.1.1.20</ecNumber>
    </recommendedName>
    <alternativeName>
        <fullName evidence="15">Phenylalanyl-tRNA synthetase beta subunit</fullName>
        <shortName evidence="15">PheRS</shortName>
    </alternativeName>
</protein>
<evidence type="ECO:0000259" key="18">
    <source>
        <dbReference type="PROSITE" id="PS50886"/>
    </source>
</evidence>
<name>A0A4P6KC64_9MICO</name>
<dbReference type="Gene3D" id="2.40.50.140">
    <property type="entry name" value="Nucleic acid-binding proteins"/>
    <property type="match status" value="1"/>
</dbReference>
<dbReference type="SUPFAM" id="SSF56037">
    <property type="entry name" value="PheT/TilS domain"/>
    <property type="match status" value="1"/>
</dbReference>
<dbReference type="SUPFAM" id="SSF46955">
    <property type="entry name" value="Putative DNA-binding domain"/>
    <property type="match status" value="1"/>
</dbReference>
<feature type="compositionally biased region" description="Polar residues" evidence="17">
    <location>
        <begin position="614"/>
        <end position="630"/>
    </location>
</feature>
<dbReference type="KEGG" id="ltr:EVS81_02495"/>
<feature type="domain" description="FDX-ACB" evidence="19">
    <location>
        <begin position="780"/>
        <end position="873"/>
    </location>
</feature>
<dbReference type="InterPro" id="IPR033714">
    <property type="entry name" value="tRNA_bind_bactPheRS"/>
</dbReference>
<evidence type="ECO:0000256" key="2">
    <source>
        <dbReference type="ARBA" id="ARBA00008653"/>
    </source>
</evidence>
<organism evidence="21 22">
    <name type="scientific">Leucobacter triazinivorans</name>
    <dbReference type="NCBI Taxonomy" id="1784719"/>
    <lineage>
        <taxon>Bacteria</taxon>
        <taxon>Bacillati</taxon>
        <taxon>Actinomycetota</taxon>
        <taxon>Actinomycetes</taxon>
        <taxon>Micrococcales</taxon>
        <taxon>Microbacteriaceae</taxon>
        <taxon>Leucobacter</taxon>
    </lineage>
</organism>
<keyword evidence="12 15" id="KW-0648">Protein biosynthesis</keyword>
<evidence type="ECO:0000313" key="21">
    <source>
        <dbReference type="EMBL" id="QBE47837.1"/>
    </source>
</evidence>
<keyword evidence="6 15" id="KW-0436">Ligase</keyword>
<evidence type="ECO:0000259" key="19">
    <source>
        <dbReference type="PROSITE" id="PS51447"/>
    </source>
</evidence>
<keyword evidence="9 15" id="KW-0067">ATP-binding</keyword>
<evidence type="ECO:0000256" key="6">
    <source>
        <dbReference type="ARBA" id="ARBA00022598"/>
    </source>
</evidence>
<dbReference type="InterPro" id="IPR041616">
    <property type="entry name" value="PheRS_beta_core"/>
</dbReference>
<dbReference type="InterPro" id="IPR004532">
    <property type="entry name" value="Phe-tRNA-ligase_IIc_bsu_bact"/>
</dbReference>
<evidence type="ECO:0000256" key="5">
    <source>
        <dbReference type="ARBA" id="ARBA00022555"/>
    </source>
</evidence>
<dbReference type="InterPro" id="IPR045864">
    <property type="entry name" value="aa-tRNA-synth_II/BPL/LPL"/>
</dbReference>
<evidence type="ECO:0000256" key="12">
    <source>
        <dbReference type="ARBA" id="ARBA00022917"/>
    </source>
</evidence>
<dbReference type="Gene3D" id="3.30.56.10">
    <property type="match status" value="2"/>
</dbReference>
<dbReference type="Gene3D" id="3.30.930.10">
    <property type="entry name" value="Bira Bifunctional Protein, Domain 2"/>
    <property type="match status" value="1"/>
</dbReference>
<dbReference type="SMART" id="SM00896">
    <property type="entry name" value="FDX-ACB"/>
    <property type="match status" value="1"/>
</dbReference>
<comment type="cofactor">
    <cofactor evidence="15">
        <name>Mg(2+)</name>
        <dbReference type="ChEBI" id="CHEBI:18420"/>
    </cofactor>
    <text evidence="15">Binds 2 magnesium ions per tetramer.</text>
</comment>
<dbReference type="InterPro" id="IPR045060">
    <property type="entry name" value="Phe-tRNA-ligase_IIc_bsu"/>
</dbReference>
<dbReference type="Pfam" id="PF03484">
    <property type="entry name" value="B5"/>
    <property type="match status" value="1"/>
</dbReference>
<dbReference type="GO" id="GO:0005524">
    <property type="term" value="F:ATP binding"/>
    <property type="evidence" value="ECO:0007669"/>
    <property type="project" value="UniProtKB-UniRule"/>
</dbReference>
<feature type="binding site" evidence="15">
    <location>
        <position position="476"/>
    </location>
    <ligand>
        <name>Mg(2+)</name>
        <dbReference type="ChEBI" id="CHEBI:18420"/>
        <note>shared with alpha subunit</note>
    </ligand>
</feature>
<dbReference type="SUPFAM" id="SSF54991">
    <property type="entry name" value="Anticodon-binding domain of PheRS"/>
    <property type="match status" value="1"/>
</dbReference>
<comment type="subcellular location">
    <subcellularLocation>
        <location evidence="1 15">Cytoplasm</location>
    </subcellularLocation>
</comment>
<dbReference type="GO" id="GO:0006432">
    <property type="term" value="P:phenylalanyl-tRNA aminoacylation"/>
    <property type="evidence" value="ECO:0007669"/>
    <property type="project" value="UniProtKB-UniRule"/>
</dbReference>
<dbReference type="Pfam" id="PF03483">
    <property type="entry name" value="B3_4"/>
    <property type="match status" value="1"/>
</dbReference>
<dbReference type="GO" id="GO:0000287">
    <property type="term" value="F:magnesium ion binding"/>
    <property type="evidence" value="ECO:0007669"/>
    <property type="project" value="UniProtKB-UniRule"/>
</dbReference>
<evidence type="ECO:0000256" key="10">
    <source>
        <dbReference type="ARBA" id="ARBA00022842"/>
    </source>
</evidence>
<comment type="catalytic activity">
    <reaction evidence="14 15">
        <text>tRNA(Phe) + L-phenylalanine + ATP = L-phenylalanyl-tRNA(Phe) + AMP + diphosphate + H(+)</text>
        <dbReference type="Rhea" id="RHEA:19413"/>
        <dbReference type="Rhea" id="RHEA-COMP:9668"/>
        <dbReference type="Rhea" id="RHEA-COMP:9699"/>
        <dbReference type="ChEBI" id="CHEBI:15378"/>
        <dbReference type="ChEBI" id="CHEBI:30616"/>
        <dbReference type="ChEBI" id="CHEBI:33019"/>
        <dbReference type="ChEBI" id="CHEBI:58095"/>
        <dbReference type="ChEBI" id="CHEBI:78442"/>
        <dbReference type="ChEBI" id="CHEBI:78531"/>
        <dbReference type="ChEBI" id="CHEBI:456215"/>
        <dbReference type="EC" id="6.1.1.20"/>
    </reaction>
</comment>
<comment type="similarity">
    <text evidence="2 15">Belongs to the phenylalanyl-tRNA synthetase beta subunit family. Type 1 subfamily.</text>
</comment>
<evidence type="ECO:0000256" key="3">
    <source>
        <dbReference type="ARBA" id="ARBA00011209"/>
    </source>
</evidence>
<dbReference type="GO" id="GO:0009328">
    <property type="term" value="C:phenylalanine-tRNA ligase complex"/>
    <property type="evidence" value="ECO:0007669"/>
    <property type="project" value="TreeGrafter"/>
</dbReference>
<evidence type="ECO:0000256" key="14">
    <source>
        <dbReference type="ARBA" id="ARBA00049255"/>
    </source>
</evidence>
<keyword evidence="8 15" id="KW-0547">Nucleotide-binding</keyword>
<dbReference type="Pfam" id="PF17759">
    <property type="entry name" value="tRNA_synthFbeta"/>
    <property type="match status" value="1"/>
</dbReference>
<keyword evidence="7 15" id="KW-0479">Metal-binding</keyword>
<sequence>MRVPLSWLGEYVSLPEGVTPEEVHADLVRVGFEEESIRRFEVSGPVVVGEVLSREPEEHSNGKTVNWCRVRVAAPGEQAADGGEDVRGIVCGAHNFEAGDKVVVCLPGAVLPGDFAIAARKTYGHVSDGMIASARELSLGEDHDGIIVLSRLGLDPDAGADAKALLGLDDSAVEINVTPDRGYAFSIRGVAREYGHSTGAAFGDPVSAASPKPASGFSVSIEDDAPIRGRVGATGFVARVVRGIDQTRPTPPWMAARLQLAGIRSLSLEVDISNYVMLELGQPLHAYDLAKLQGGITVRRARAGETLMTLDGQERALHPEDLLITDESGPIGLAGVMGGESTKADESTVDVLVEAATFDPVSVARTARRHKLPSEASKRFERGVDPLVARAAAQRMVDLLVELAGGTADELGAEIVPEREPSVVRLRASSVNGLLGTDYSDEEIRGAIEMIGCTISLGTAGDPDLLFVTPPSWRSDLTRAADLIEEVARIVGYDRIPSELPVAPPGRGLTRDQRLRRRAANVVTAAGFDEVQSYPFVSRAQLDAFGAGASAPAAGDGADSIPAIRLANPLDGEAPFLRRSLLPGLVTAAQRNVSRGLTDLALVEFGAVFQPNSPVERSAAESTPQPQLGTETVPPLAERPSDEALAQLDASIPGQPRRAAGLLLGDAVAKQPGEAERATDWADALDAARTIAGAVSAELVVSQGSHRAFHPGRTAELAIRVGAVDADGDEGGLEVVGVAGELLPELVAAYHLPGRVAAFELDLERIIELAPRVPETSPLSGFPAATQDLTLVVADEVPAGDVLAVVEAGAGELLEHARVVDDYRGAGIEDGQKALTFALRFRAGDRTLKAEEASAAKLAGVAAAELAFGAKLRE</sequence>
<dbReference type="SUPFAM" id="SSF50249">
    <property type="entry name" value="Nucleic acid-binding proteins"/>
    <property type="match status" value="1"/>
</dbReference>
<dbReference type="AlphaFoldDB" id="A0A4P6KC64"/>
<feature type="domain" description="TRNA-binding" evidence="18">
    <location>
        <begin position="40"/>
        <end position="163"/>
    </location>
</feature>
<keyword evidence="10 15" id="KW-0460">Magnesium</keyword>
<evidence type="ECO:0000256" key="13">
    <source>
        <dbReference type="ARBA" id="ARBA00023146"/>
    </source>
</evidence>
<dbReference type="CDD" id="cd00769">
    <property type="entry name" value="PheRS_beta_core"/>
    <property type="match status" value="1"/>
</dbReference>
<evidence type="ECO:0000256" key="9">
    <source>
        <dbReference type="ARBA" id="ARBA00022840"/>
    </source>
</evidence>
<dbReference type="InterPro" id="IPR020825">
    <property type="entry name" value="Phe-tRNA_synthase-like_B3/B4"/>
</dbReference>
<dbReference type="PROSITE" id="PS51483">
    <property type="entry name" value="B5"/>
    <property type="match status" value="1"/>
</dbReference>